<feature type="transmembrane region" description="Helical" evidence="1">
    <location>
        <begin position="46"/>
        <end position="64"/>
    </location>
</feature>
<keyword evidence="3" id="KW-1185">Reference proteome</keyword>
<gene>
    <name evidence="2" type="ORF">GCM10023313_20040</name>
</gene>
<organism evidence="2 3">
    <name type="scientific">Mucilaginibacter defluvii</name>
    <dbReference type="NCBI Taxonomy" id="1196019"/>
    <lineage>
        <taxon>Bacteria</taxon>
        <taxon>Pseudomonadati</taxon>
        <taxon>Bacteroidota</taxon>
        <taxon>Sphingobacteriia</taxon>
        <taxon>Sphingobacteriales</taxon>
        <taxon>Sphingobacteriaceae</taxon>
        <taxon>Mucilaginibacter</taxon>
    </lineage>
</organism>
<reference evidence="3" key="1">
    <citation type="journal article" date="2019" name="Int. J. Syst. Evol. Microbiol.">
        <title>The Global Catalogue of Microorganisms (GCM) 10K type strain sequencing project: providing services to taxonomists for standard genome sequencing and annotation.</title>
        <authorList>
            <consortium name="The Broad Institute Genomics Platform"/>
            <consortium name="The Broad Institute Genome Sequencing Center for Infectious Disease"/>
            <person name="Wu L."/>
            <person name="Ma J."/>
        </authorList>
    </citation>
    <scope>NUCLEOTIDE SEQUENCE [LARGE SCALE GENOMIC DNA]</scope>
    <source>
        <strain evidence="3">JCM 18283</strain>
    </source>
</reference>
<keyword evidence="1" id="KW-1133">Transmembrane helix</keyword>
<name>A0ABP9FT93_9SPHI</name>
<evidence type="ECO:0000256" key="1">
    <source>
        <dbReference type="SAM" id="Phobius"/>
    </source>
</evidence>
<keyword evidence="1" id="KW-0812">Transmembrane</keyword>
<feature type="transmembrane region" description="Helical" evidence="1">
    <location>
        <begin position="71"/>
        <end position="91"/>
    </location>
</feature>
<dbReference type="Proteomes" id="UP001501436">
    <property type="component" value="Unassembled WGS sequence"/>
</dbReference>
<dbReference type="EMBL" id="BAABJI010000002">
    <property type="protein sequence ID" value="GAA4916443.1"/>
    <property type="molecule type" value="Genomic_DNA"/>
</dbReference>
<accession>A0ABP9FT93</accession>
<sequence>MRILSFVLLLVTVLLCAGHVMNVIQCQNVLVSPLIPQQLIDSSIKMQYVRIIFYLFGLIGAIFLHVKSKFTLNVFLLSGVLITGQFLPIWLK</sequence>
<evidence type="ECO:0000313" key="3">
    <source>
        <dbReference type="Proteomes" id="UP001501436"/>
    </source>
</evidence>
<protein>
    <submittedName>
        <fullName evidence="2">Uncharacterized protein</fullName>
    </submittedName>
</protein>
<evidence type="ECO:0000313" key="2">
    <source>
        <dbReference type="EMBL" id="GAA4916443.1"/>
    </source>
</evidence>
<comment type="caution">
    <text evidence="2">The sequence shown here is derived from an EMBL/GenBank/DDBJ whole genome shotgun (WGS) entry which is preliminary data.</text>
</comment>
<keyword evidence="1" id="KW-0472">Membrane</keyword>
<proteinExistence type="predicted"/>